<evidence type="ECO:0000313" key="1">
    <source>
        <dbReference type="Proteomes" id="UP000515162"/>
    </source>
</evidence>
<keyword evidence="1" id="KW-1185">Reference proteome</keyword>
<name>A0A6P8JHR1_DROMA</name>
<gene>
    <name evidence="2" type="primary">LOC117138081</name>
</gene>
<organism evidence="1 2">
    <name type="scientific">Drosophila mauritiana</name>
    <name type="common">Fruit fly</name>
    <dbReference type="NCBI Taxonomy" id="7226"/>
    <lineage>
        <taxon>Eukaryota</taxon>
        <taxon>Metazoa</taxon>
        <taxon>Ecdysozoa</taxon>
        <taxon>Arthropoda</taxon>
        <taxon>Hexapoda</taxon>
        <taxon>Insecta</taxon>
        <taxon>Pterygota</taxon>
        <taxon>Neoptera</taxon>
        <taxon>Endopterygota</taxon>
        <taxon>Diptera</taxon>
        <taxon>Brachycera</taxon>
        <taxon>Muscomorpha</taxon>
        <taxon>Ephydroidea</taxon>
        <taxon>Drosophilidae</taxon>
        <taxon>Drosophila</taxon>
        <taxon>Sophophora</taxon>
    </lineage>
</organism>
<dbReference type="Proteomes" id="UP000515162">
    <property type="component" value="Chromosome 2R"/>
</dbReference>
<sequence>MEYPFKMKLSVLISTILGLALGMAFPQPRVPPFFGK</sequence>
<dbReference type="GeneID" id="117138081"/>
<dbReference type="AlphaFoldDB" id="A0A6P8JHR1"/>
<evidence type="ECO:0000313" key="2">
    <source>
        <dbReference type="RefSeq" id="XP_033155797.1"/>
    </source>
</evidence>
<proteinExistence type="predicted"/>
<dbReference type="RefSeq" id="XP_033155797.1">
    <property type="nucleotide sequence ID" value="XM_033299906.1"/>
</dbReference>
<protein>
    <submittedName>
        <fullName evidence="2">Uncharacterized protein LOC117138081</fullName>
    </submittedName>
</protein>
<reference evidence="2" key="1">
    <citation type="submission" date="2025-08" db="UniProtKB">
        <authorList>
            <consortium name="RefSeq"/>
        </authorList>
    </citation>
    <scope>IDENTIFICATION</scope>
    <source>
        <strain evidence="2">Mau12</strain>
        <tissue evidence="2">Whole Body</tissue>
    </source>
</reference>
<accession>A0A6P8JHR1</accession>